<name>A0ACC2KZG1_PERAE</name>
<organism evidence="1 2">
    <name type="scientific">Persea americana</name>
    <name type="common">Avocado</name>
    <dbReference type="NCBI Taxonomy" id="3435"/>
    <lineage>
        <taxon>Eukaryota</taxon>
        <taxon>Viridiplantae</taxon>
        <taxon>Streptophyta</taxon>
        <taxon>Embryophyta</taxon>
        <taxon>Tracheophyta</taxon>
        <taxon>Spermatophyta</taxon>
        <taxon>Magnoliopsida</taxon>
        <taxon>Magnoliidae</taxon>
        <taxon>Laurales</taxon>
        <taxon>Lauraceae</taxon>
        <taxon>Persea</taxon>
    </lineage>
</organism>
<dbReference type="EMBL" id="CM056814">
    <property type="protein sequence ID" value="KAJ8626636.1"/>
    <property type="molecule type" value="Genomic_DNA"/>
</dbReference>
<keyword evidence="2" id="KW-1185">Reference proteome</keyword>
<evidence type="ECO:0000313" key="2">
    <source>
        <dbReference type="Proteomes" id="UP001234297"/>
    </source>
</evidence>
<sequence length="98" mass="11517">MGKNRLWKGSGRGTDLQKKKRCAASSRPSLTWLWREVCEREGATKEEETSSVFPAFNVPWLWRRKASQEEEMSSIFPAFNVPWLWRTKASQEGREREL</sequence>
<protein>
    <submittedName>
        <fullName evidence="1">Uncharacterized protein</fullName>
    </submittedName>
</protein>
<proteinExistence type="predicted"/>
<comment type="caution">
    <text evidence="1">The sequence shown here is derived from an EMBL/GenBank/DDBJ whole genome shotgun (WGS) entry which is preliminary data.</text>
</comment>
<evidence type="ECO:0000313" key="1">
    <source>
        <dbReference type="EMBL" id="KAJ8626636.1"/>
    </source>
</evidence>
<gene>
    <name evidence="1" type="ORF">MRB53_019943</name>
</gene>
<accession>A0ACC2KZG1</accession>
<reference evidence="1 2" key="1">
    <citation type="journal article" date="2022" name="Hortic Res">
        <title>A haplotype resolved chromosomal level avocado genome allows analysis of novel avocado genes.</title>
        <authorList>
            <person name="Nath O."/>
            <person name="Fletcher S.J."/>
            <person name="Hayward A."/>
            <person name="Shaw L.M."/>
            <person name="Masouleh A.K."/>
            <person name="Furtado A."/>
            <person name="Henry R.J."/>
            <person name="Mitter N."/>
        </authorList>
    </citation>
    <scope>NUCLEOTIDE SEQUENCE [LARGE SCALE GENOMIC DNA]</scope>
    <source>
        <strain evidence="2">cv. Hass</strain>
    </source>
</reference>
<dbReference type="Proteomes" id="UP001234297">
    <property type="component" value="Chromosome 6"/>
</dbReference>